<evidence type="ECO:0000259" key="1">
    <source>
        <dbReference type="Pfam" id="PF13443"/>
    </source>
</evidence>
<dbReference type="EMBL" id="FOAT01000012">
    <property type="protein sequence ID" value="SEL12452.1"/>
    <property type="molecule type" value="Genomic_DNA"/>
</dbReference>
<protein>
    <submittedName>
        <fullName evidence="2">Putative transcriptional regulator</fullName>
    </submittedName>
</protein>
<gene>
    <name evidence="2" type="ORF">SAMN05216469_11260</name>
</gene>
<dbReference type="InterPro" id="IPR001387">
    <property type="entry name" value="Cro/C1-type_HTH"/>
</dbReference>
<dbReference type="Pfam" id="PF13443">
    <property type="entry name" value="HTH_26"/>
    <property type="match status" value="1"/>
</dbReference>
<proteinExistence type="predicted"/>
<feature type="domain" description="HTH cro/C1-type" evidence="1">
    <location>
        <begin position="13"/>
        <end position="68"/>
    </location>
</feature>
<evidence type="ECO:0000313" key="3">
    <source>
        <dbReference type="Proteomes" id="UP000186015"/>
    </source>
</evidence>
<name>A0A1H7MMK1_RUMAL</name>
<dbReference type="OrthoDB" id="9805309at2"/>
<dbReference type="Proteomes" id="UP000186015">
    <property type="component" value="Unassembled WGS sequence"/>
</dbReference>
<accession>A0A1H7MMK1</accession>
<evidence type="ECO:0000313" key="2">
    <source>
        <dbReference type="EMBL" id="SEL12452.1"/>
    </source>
</evidence>
<dbReference type="AlphaFoldDB" id="A0A1H7MMK1"/>
<reference evidence="2 3" key="1">
    <citation type="submission" date="2016-10" db="EMBL/GenBank/DDBJ databases">
        <authorList>
            <person name="de Groot N.N."/>
        </authorList>
    </citation>
    <scope>NUCLEOTIDE SEQUENCE [LARGE SCALE GENOMIC DNA]</scope>
    <source>
        <strain evidence="2 3">KH2T6</strain>
    </source>
</reference>
<sequence length="71" mass="7928">MSLQYKINVLAALKEKGYSTYRLNVEKIISHSSIQKLKEGKMLGADGIATLCELLECQPGDILSYEPEPKE</sequence>
<dbReference type="RefSeq" id="WP_074834266.1">
    <property type="nucleotide sequence ID" value="NZ_FOAT01000012.1"/>
</dbReference>
<organism evidence="2 3">
    <name type="scientific">Ruminococcus albus</name>
    <dbReference type="NCBI Taxonomy" id="1264"/>
    <lineage>
        <taxon>Bacteria</taxon>
        <taxon>Bacillati</taxon>
        <taxon>Bacillota</taxon>
        <taxon>Clostridia</taxon>
        <taxon>Eubacteriales</taxon>
        <taxon>Oscillospiraceae</taxon>
        <taxon>Ruminococcus</taxon>
    </lineage>
</organism>